<evidence type="ECO:0000313" key="3">
    <source>
        <dbReference type="Proteomes" id="UP000831484"/>
    </source>
</evidence>
<gene>
    <name evidence="2" type="ORF">M0639_34495</name>
</gene>
<dbReference type="RefSeq" id="WP_064075562.1">
    <property type="nucleotide sequence ID" value="NZ_CP096568.1"/>
</dbReference>
<feature type="transmembrane region" description="Helical" evidence="1">
    <location>
        <begin position="35"/>
        <end position="55"/>
    </location>
</feature>
<keyword evidence="3" id="KW-1185">Reference proteome</keyword>
<dbReference type="Proteomes" id="UP000831484">
    <property type="component" value="Plasmid pdjl-6-5"/>
</dbReference>
<accession>A0AB38RNL4</accession>
<organism evidence="2 3">
    <name type="scientific">Rhodococcus qingshengii JCM 15477</name>
    <dbReference type="NCBI Taxonomy" id="1303681"/>
    <lineage>
        <taxon>Bacteria</taxon>
        <taxon>Bacillati</taxon>
        <taxon>Actinomycetota</taxon>
        <taxon>Actinomycetes</taxon>
        <taxon>Mycobacteriales</taxon>
        <taxon>Nocardiaceae</taxon>
        <taxon>Rhodococcus</taxon>
        <taxon>Rhodococcus erythropolis group</taxon>
    </lineage>
</organism>
<keyword evidence="1" id="KW-0472">Membrane</keyword>
<geneLocation type="plasmid" evidence="2 3">
    <name>pdjl-6-5</name>
</geneLocation>
<reference evidence="3" key="1">
    <citation type="journal article" date="2022" name="Environ. Microbiol.">
        <title>Functional analysis, diversity, and distribution of carbendazim hydrolases MheI and CbmA, responsible for the initial step in carbendazim degradation.</title>
        <authorList>
            <person name="Zhang M."/>
            <person name="Bai X."/>
            <person name="Li Q."/>
            <person name="Zhang L."/>
            <person name="Zhu Q."/>
            <person name="Gao S."/>
            <person name="Ke Z."/>
            <person name="Jiang M."/>
            <person name="Hu J."/>
            <person name="Qiu J."/>
            <person name="Hong Q."/>
        </authorList>
    </citation>
    <scope>NUCLEOTIDE SEQUENCE [LARGE SCALE GENOMIC DNA]</scope>
    <source>
        <strain evidence="3">djl-6</strain>
    </source>
</reference>
<name>A0AB38RNL4_RHOSG</name>
<protein>
    <submittedName>
        <fullName evidence="2">Uncharacterized protein</fullName>
    </submittedName>
</protein>
<proteinExistence type="predicted"/>
<keyword evidence="2" id="KW-0614">Plasmid</keyword>
<keyword evidence="1" id="KW-0812">Transmembrane</keyword>
<keyword evidence="1" id="KW-1133">Transmembrane helix</keyword>
<sequence>MSNDIAGILFAAAVIWLVFGVIAGAIAAKKNRSQLGFFFAGFFFGPIGILAAILVNPGHPPAPPGTHTALCPRCNAQQNVPATQLTYECWQCALVNPLGGRSGRNTTEKQSWKDWLKEGRVEY</sequence>
<evidence type="ECO:0000256" key="1">
    <source>
        <dbReference type="SAM" id="Phobius"/>
    </source>
</evidence>
<dbReference type="AlphaFoldDB" id="A0AB38RNL4"/>
<dbReference type="EMBL" id="CP096568">
    <property type="protein sequence ID" value="UPU46937.1"/>
    <property type="molecule type" value="Genomic_DNA"/>
</dbReference>
<evidence type="ECO:0000313" key="2">
    <source>
        <dbReference type="EMBL" id="UPU46937.1"/>
    </source>
</evidence>
<feature type="transmembrane region" description="Helical" evidence="1">
    <location>
        <begin position="6"/>
        <end position="28"/>
    </location>
</feature>